<reference evidence="1 2" key="1">
    <citation type="journal article" date="2014" name="Nature">
        <title>The genome of the recently domesticated crop plant sugar beet (Beta vulgaris).</title>
        <authorList>
            <person name="Dohm J.C."/>
            <person name="Minoche A.E."/>
            <person name="Holtgrawe D."/>
            <person name="Capella-Gutierrez S."/>
            <person name="Zakrzewski F."/>
            <person name="Tafer H."/>
            <person name="Rupp O."/>
            <person name="Sorensen T.R."/>
            <person name="Stracke R."/>
            <person name="Reinhardt R."/>
            <person name="Goesmann A."/>
            <person name="Kraft T."/>
            <person name="Schulz B."/>
            <person name="Stadler P.F."/>
            <person name="Schmidt T."/>
            <person name="Gabaldon T."/>
            <person name="Lehrach H."/>
            <person name="Weisshaar B."/>
            <person name="Himmelbauer H."/>
        </authorList>
    </citation>
    <scope>NUCLEOTIDE SEQUENCE [LARGE SCALE GENOMIC DNA]</scope>
    <source>
        <tissue evidence="1">Taproot</tissue>
    </source>
</reference>
<dbReference type="Gramene" id="KMS94326">
    <property type="protein sequence ID" value="KMS94326"/>
    <property type="gene ID" value="BVRB_022530"/>
</dbReference>
<accession>A0A0J8B024</accession>
<evidence type="ECO:0000313" key="2">
    <source>
        <dbReference type="Proteomes" id="UP000035740"/>
    </source>
</evidence>
<gene>
    <name evidence="1" type="ORF">BVRB_022530</name>
</gene>
<dbReference type="AlphaFoldDB" id="A0A0J8B024"/>
<sequence>RDLKGSSALFQRGESETTFDLGDLQRCGVSIGLMLRLDAILGVLSIKSAQLSVDNLGRDELTVFMASLCNEWTALSTKEASVKFLDEILVQHSWRLRHALLYRTPEPLDILDEVVFVNWMVSELERVTVMTSTTALVLLACHVIFSQRPRDDQYPDLNQVSDEVRIILRRRPRPLAEAAPKSN</sequence>
<evidence type="ECO:0000313" key="1">
    <source>
        <dbReference type="EMBL" id="KMS94326.1"/>
    </source>
</evidence>
<feature type="non-terminal residue" evidence="1">
    <location>
        <position position="1"/>
    </location>
</feature>
<organism evidence="1 2">
    <name type="scientific">Beta vulgaris subsp. vulgaris</name>
    <name type="common">Beet</name>
    <dbReference type="NCBI Taxonomy" id="3555"/>
    <lineage>
        <taxon>Eukaryota</taxon>
        <taxon>Viridiplantae</taxon>
        <taxon>Streptophyta</taxon>
        <taxon>Embryophyta</taxon>
        <taxon>Tracheophyta</taxon>
        <taxon>Spermatophyta</taxon>
        <taxon>Magnoliopsida</taxon>
        <taxon>eudicotyledons</taxon>
        <taxon>Gunneridae</taxon>
        <taxon>Pentapetalae</taxon>
        <taxon>Caryophyllales</taxon>
        <taxon>Chenopodiaceae</taxon>
        <taxon>Betoideae</taxon>
        <taxon>Beta</taxon>
    </lineage>
</organism>
<dbReference type="EMBL" id="KQ094258">
    <property type="protein sequence ID" value="KMS94326.1"/>
    <property type="molecule type" value="Genomic_DNA"/>
</dbReference>
<protein>
    <submittedName>
        <fullName evidence="1">Uncharacterized protein</fullName>
    </submittedName>
</protein>
<name>A0A0J8B024_BETVV</name>
<dbReference type="Proteomes" id="UP000035740">
    <property type="component" value="Unassembled WGS sequence"/>
</dbReference>
<proteinExistence type="predicted"/>
<keyword evidence="2" id="KW-1185">Reference proteome</keyword>